<sequence>MRSGRLLSIFGLLIVGCSLRIDTAQLENDIKAGIEQQGYRIKLRSVICPSGIDQQTGVVFKCVAELVSDETFDIEVRQLDDSGNLDWTVPSSKVILNVATLETDIQTALAQEVGQRPAIDCGPLYRLNLPGESFECNVVGDPVASGDRIPAAIANVDTEGNLTWQEIRYPMPAANPTRSLESNAAATGASTAPTEATAAASTPATPADSDD</sequence>
<accession>A0ABW6IHC1</accession>
<feature type="region of interest" description="Disordered" evidence="1">
    <location>
        <begin position="173"/>
        <end position="211"/>
    </location>
</feature>
<reference evidence="3 4" key="1">
    <citation type="submission" date="2024-10" db="EMBL/GenBank/DDBJ databases">
        <authorList>
            <person name="Ratan Roy A."/>
            <person name="Morales Sandoval P.H."/>
            <person name="De Los Santos Villalobos S."/>
            <person name="Chakraborty S."/>
            <person name="Mukherjee J."/>
        </authorList>
    </citation>
    <scope>NUCLEOTIDE SEQUENCE [LARGE SCALE GENOMIC DNA]</scope>
    <source>
        <strain evidence="3 4">S1</strain>
    </source>
</reference>
<dbReference type="Pfam" id="PF14230">
    <property type="entry name" value="DUF4333"/>
    <property type="match status" value="1"/>
</dbReference>
<comment type="caution">
    <text evidence="3">The sequence shown here is derived from an EMBL/GenBank/DDBJ whole genome shotgun (WGS) entry which is preliminary data.</text>
</comment>
<evidence type="ECO:0000256" key="1">
    <source>
        <dbReference type="SAM" id="MobiDB-lite"/>
    </source>
</evidence>
<proteinExistence type="predicted"/>
<keyword evidence="4" id="KW-1185">Reference proteome</keyword>
<dbReference type="EMBL" id="JBHZOL010000071">
    <property type="protein sequence ID" value="MFE4106734.1"/>
    <property type="molecule type" value="Genomic_DNA"/>
</dbReference>
<dbReference type="PROSITE" id="PS51257">
    <property type="entry name" value="PROKAR_LIPOPROTEIN"/>
    <property type="match status" value="1"/>
</dbReference>
<dbReference type="Proteomes" id="UP001600165">
    <property type="component" value="Unassembled WGS sequence"/>
</dbReference>
<evidence type="ECO:0000259" key="2">
    <source>
        <dbReference type="Pfam" id="PF14230"/>
    </source>
</evidence>
<evidence type="ECO:0000313" key="4">
    <source>
        <dbReference type="Proteomes" id="UP001600165"/>
    </source>
</evidence>
<feature type="compositionally biased region" description="Low complexity" evidence="1">
    <location>
        <begin position="184"/>
        <end position="211"/>
    </location>
</feature>
<organism evidence="3 4">
    <name type="scientific">Almyronema epifaneia S1</name>
    <dbReference type="NCBI Taxonomy" id="2991925"/>
    <lineage>
        <taxon>Bacteria</taxon>
        <taxon>Bacillati</taxon>
        <taxon>Cyanobacteriota</taxon>
        <taxon>Cyanophyceae</taxon>
        <taxon>Nodosilineales</taxon>
        <taxon>Nodosilineaceae</taxon>
        <taxon>Almyronema</taxon>
        <taxon>Almyronema epifaneia</taxon>
    </lineage>
</organism>
<name>A0ABW6IHC1_9CYAN</name>
<feature type="domain" description="DUF4333" evidence="2">
    <location>
        <begin position="13"/>
        <end position="83"/>
    </location>
</feature>
<dbReference type="InterPro" id="IPR025637">
    <property type="entry name" value="DUF4333"/>
</dbReference>
<gene>
    <name evidence="3" type="ORF">ACFVKH_10635</name>
</gene>
<protein>
    <submittedName>
        <fullName evidence="3">DUF4333 domain-containing protein</fullName>
    </submittedName>
</protein>
<dbReference type="RefSeq" id="WP_377964772.1">
    <property type="nucleotide sequence ID" value="NZ_JBHZOL010000071.1"/>
</dbReference>
<evidence type="ECO:0000313" key="3">
    <source>
        <dbReference type="EMBL" id="MFE4106734.1"/>
    </source>
</evidence>